<dbReference type="InterPro" id="IPR049482">
    <property type="entry name" value="ANM3-like_C2H2_Zf"/>
</dbReference>
<comment type="catalytic activity">
    <reaction evidence="13">
        <text>L-arginyl-[protein] + 2 S-adenosyl-L-methionine = N(omega),N(omega)-dimethyl-L-arginyl-[protein] + 2 S-adenosyl-L-homocysteine + 2 H(+)</text>
        <dbReference type="Rhea" id="RHEA:48096"/>
        <dbReference type="Rhea" id="RHEA-COMP:10532"/>
        <dbReference type="Rhea" id="RHEA-COMP:11991"/>
        <dbReference type="ChEBI" id="CHEBI:15378"/>
        <dbReference type="ChEBI" id="CHEBI:29965"/>
        <dbReference type="ChEBI" id="CHEBI:57856"/>
        <dbReference type="ChEBI" id="CHEBI:59789"/>
        <dbReference type="ChEBI" id="CHEBI:61897"/>
        <dbReference type="EC" id="2.1.1.319"/>
    </reaction>
    <physiologicalReaction direction="left-to-right" evidence="13">
        <dbReference type="Rhea" id="RHEA:48097"/>
    </physiologicalReaction>
</comment>
<dbReference type="InterPro" id="IPR029063">
    <property type="entry name" value="SAM-dependent_MTases_sf"/>
</dbReference>
<evidence type="ECO:0000256" key="2">
    <source>
        <dbReference type="ARBA" id="ARBA00004514"/>
    </source>
</evidence>
<evidence type="ECO:0000256" key="5">
    <source>
        <dbReference type="ARBA" id="ARBA00022553"/>
    </source>
</evidence>
<dbReference type="EC" id="2.1.1.319" evidence="3"/>
<dbReference type="GO" id="GO:0008270">
    <property type="term" value="F:zinc ion binding"/>
    <property type="evidence" value="ECO:0007669"/>
    <property type="project" value="UniProtKB-KW"/>
</dbReference>
<dbReference type="Gene3D" id="3.40.50.150">
    <property type="entry name" value="Vaccinia Virus protein VP39"/>
    <property type="match status" value="1"/>
</dbReference>
<dbReference type="Pfam" id="PF21137">
    <property type="entry name" value="ANM3_C2H2_Zf"/>
    <property type="match status" value="1"/>
</dbReference>
<keyword evidence="5" id="KW-0597">Phosphoprotein</keyword>
<evidence type="ECO:0000256" key="6">
    <source>
        <dbReference type="ARBA" id="ARBA00022603"/>
    </source>
</evidence>
<evidence type="ECO:0000313" key="22">
    <source>
        <dbReference type="Proteomes" id="UP000250140"/>
    </source>
</evidence>
<dbReference type="PROSITE" id="PS51678">
    <property type="entry name" value="SAM_MT_PRMT"/>
    <property type="match status" value="1"/>
</dbReference>
<evidence type="ECO:0000259" key="20">
    <source>
        <dbReference type="Pfam" id="PF22528"/>
    </source>
</evidence>
<gene>
    <name evidence="21" type="ORF">AOQ84DRAFT_326807</name>
</gene>
<keyword evidence="4" id="KW-0963">Cytoplasm</keyword>
<keyword evidence="8 15" id="KW-0949">S-adenosyl-L-methionine</keyword>
<dbReference type="AlphaFoldDB" id="A0A8E2JMG9"/>
<dbReference type="PANTHER" id="PTHR11006:SF116">
    <property type="entry name" value="PROTEIN METHYLTRANSFERASE"/>
    <property type="match status" value="1"/>
</dbReference>
<feature type="coiled-coil region" evidence="16">
    <location>
        <begin position="139"/>
        <end position="169"/>
    </location>
</feature>
<keyword evidence="12" id="KW-0539">Nucleus</keyword>
<comment type="catalytic activity">
    <reaction evidence="14">
        <text>L-arginyl-[protein] + S-adenosyl-L-methionine = N(omega)-methyl-L-arginyl-[protein] + S-adenosyl-L-homocysteine + H(+)</text>
        <dbReference type="Rhea" id="RHEA:48100"/>
        <dbReference type="Rhea" id="RHEA-COMP:10532"/>
        <dbReference type="Rhea" id="RHEA-COMP:11990"/>
        <dbReference type="ChEBI" id="CHEBI:15378"/>
        <dbReference type="ChEBI" id="CHEBI:29965"/>
        <dbReference type="ChEBI" id="CHEBI:57856"/>
        <dbReference type="ChEBI" id="CHEBI:59789"/>
        <dbReference type="ChEBI" id="CHEBI:65280"/>
    </reaction>
    <physiologicalReaction direction="left-to-right" evidence="14">
        <dbReference type="Rhea" id="RHEA:48101"/>
    </physiologicalReaction>
</comment>
<protein>
    <recommendedName>
        <fullName evidence="3">type I protein arginine methyltransferase</fullName>
        <ecNumber evidence="3">2.1.1.319</ecNumber>
    </recommendedName>
</protein>
<evidence type="ECO:0000256" key="15">
    <source>
        <dbReference type="PROSITE-ProRule" id="PRU01015"/>
    </source>
</evidence>
<feature type="compositionally biased region" description="Acidic residues" evidence="17">
    <location>
        <begin position="22"/>
        <end position="33"/>
    </location>
</feature>
<dbReference type="OrthoDB" id="7848332at2759"/>
<evidence type="ECO:0000259" key="19">
    <source>
        <dbReference type="Pfam" id="PF21137"/>
    </source>
</evidence>
<keyword evidence="16" id="KW-0175">Coiled coil</keyword>
<evidence type="ECO:0000256" key="12">
    <source>
        <dbReference type="ARBA" id="ARBA00023242"/>
    </source>
</evidence>
<evidence type="ECO:0000313" key="21">
    <source>
        <dbReference type="EMBL" id="OCL02825.1"/>
    </source>
</evidence>
<evidence type="ECO:0000256" key="3">
    <source>
        <dbReference type="ARBA" id="ARBA00011925"/>
    </source>
</evidence>
<dbReference type="InterPro" id="IPR025799">
    <property type="entry name" value="Arg_MeTrfase"/>
</dbReference>
<dbReference type="Pfam" id="PF22528">
    <property type="entry name" value="PRMT_C"/>
    <property type="match status" value="1"/>
</dbReference>
<dbReference type="FunFam" id="3.40.50.150:FF:000034">
    <property type="entry name" value="Protein arginine N-methyltransferase 3"/>
    <property type="match status" value="1"/>
</dbReference>
<dbReference type="InterPro" id="IPR055135">
    <property type="entry name" value="PRMT_dom"/>
</dbReference>
<feature type="region of interest" description="Disordered" evidence="17">
    <location>
        <begin position="1"/>
        <end position="36"/>
    </location>
</feature>
<reference evidence="21 22" key="1">
    <citation type="journal article" date="2016" name="Nat. Commun.">
        <title>Ectomycorrhizal ecology is imprinted in the genome of the dominant symbiotic fungus Cenococcum geophilum.</title>
        <authorList>
            <consortium name="DOE Joint Genome Institute"/>
            <person name="Peter M."/>
            <person name="Kohler A."/>
            <person name="Ohm R.A."/>
            <person name="Kuo A."/>
            <person name="Krutzmann J."/>
            <person name="Morin E."/>
            <person name="Arend M."/>
            <person name="Barry K.W."/>
            <person name="Binder M."/>
            <person name="Choi C."/>
            <person name="Clum A."/>
            <person name="Copeland A."/>
            <person name="Grisel N."/>
            <person name="Haridas S."/>
            <person name="Kipfer T."/>
            <person name="LaButti K."/>
            <person name="Lindquist E."/>
            <person name="Lipzen A."/>
            <person name="Maire R."/>
            <person name="Meier B."/>
            <person name="Mihaltcheva S."/>
            <person name="Molinier V."/>
            <person name="Murat C."/>
            <person name="Poggeler S."/>
            <person name="Quandt C.A."/>
            <person name="Sperisen C."/>
            <person name="Tritt A."/>
            <person name="Tisserant E."/>
            <person name="Crous P.W."/>
            <person name="Henrissat B."/>
            <person name="Nehls U."/>
            <person name="Egli S."/>
            <person name="Spatafora J.W."/>
            <person name="Grigoriev I.V."/>
            <person name="Martin F.M."/>
        </authorList>
    </citation>
    <scope>NUCLEOTIDE SEQUENCE [LARGE SCALE GENOMIC DNA]</scope>
    <source>
        <strain evidence="21 22">CBS 207.34</strain>
    </source>
</reference>
<dbReference type="SUPFAM" id="SSF57667">
    <property type="entry name" value="beta-beta-alpha zinc fingers"/>
    <property type="match status" value="1"/>
</dbReference>
<keyword evidence="11" id="KW-0862">Zinc</keyword>
<dbReference type="SUPFAM" id="SSF53335">
    <property type="entry name" value="S-adenosyl-L-methionine-dependent methyltransferases"/>
    <property type="match status" value="1"/>
</dbReference>
<feature type="compositionally biased region" description="Low complexity" evidence="17">
    <location>
        <begin position="7"/>
        <end position="16"/>
    </location>
</feature>
<feature type="domain" description="Protein arginine N-methyltransferase" evidence="20">
    <location>
        <begin position="348"/>
        <end position="536"/>
    </location>
</feature>
<evidence type="ECO:0000256" key="1">
    <source>
        <dbReference type="ARBA" id="ARBA00004123"/>
    </source>
</evidence>
<accession>A0A8E2JMG9</accession>
<dbReference type="PANTHER" id="PTHR11006">
    <property type="entry name" value="PROTEIN ARGININE N-METHYLTRANSFERASE"/>
    <property type="match status" value="1"/>
</dbReference>
<dbReference type="Gene3D" id="2.70.160.11">
    <property type="entry name" value="Hnrnp arginine n-methyltransferase1"/>
    <property type="match status" value="1"/>
</dbReference>
<dbReference type="GO" id="GO:0032259">
    <property type="term" value="P:methylation"/>
    <property type="evidence" value="ECO:0007669"/>
    <property type="project" value="UniProtKB-KW"/>
</dbReference>
<keyword evidence="7 15" id="KW-0808">Transferase</keyword>
<keyword evidence="10" id="KW-0863">Zinc-finger</keyword>
<evidence type="ECO:0000256" key="17">
    <source>
        <dbReference type="SAM" id="MobiDB-lite"/>
    </source>
</evidence>
<evidence type="ECO:0000256" key="13">
    <source>
        <dbReference type="ARBA" id="ARBA00047384"/>
    </source>
</evidence>
<keyword evidence="22" id="KW-1185">Reference proteome</keyword>
<feature type="domain" description="Protein arginine N-methyltransferase 3-like C2H2 zinc finger" evidence="19">
    <location>
        <begin position="68"/>
        <end position="111"/>
    </location>
</feature>
<dbReference type="GO" id="GO:0005829">
    <property type="term" value="C:cytosol"/>
    <property type="evidence" value="ECO:0007669"/>
    <property type="project" value="UniProtKB-SubCell"/>
</dbReference>
<name>A0A8E2JMG9_9PEZI</name>
<feature type="domain" description="Methyltransferase" evidence="18">
    <location>
        <begin position="242"/>
        <end position="339"/>
    </location>
</feature>
<evidence type="ECO:0000256" key="8">
    <source>
        <dbReference type="ARBA" id="ARBA00022691"/>
    </source>
</evidence>
<dbReference type="GO" id="GO:0042054">
    <property type="term" value="F:histone methyltransferase activity"/>
    <property type="evidence" value="ECO:0007669"/>
    <property type="project" value="TreeGrafter"/>
</dbReference>
<dbReference type="GO" id="GO:0035242">
    <property type="term" value="F:protein-arginine omega-N asymmetric methyltransferase activity"/>
    <property type="evidence" value="ECO:0007669"/>
    <property type="project" value="UniProtKB-EC"/>
</dbReference>
<evidence type="ECO:0000256" key="4">
    <source>
        <dbReference type="ARBA" id="ARBA00022490"/>
    </source>
</evidence>
<dbReference type="InterPro" id="IPR036236">
    <property type="entry name" value="Znf_C2H2_sf"/>
</dbReference>
<evidence type="ECO:0000259" key="18">
    <source>
        <dbReference type="Pfam" id="PF13649"/>
    </source>
</evidence>
<dbReference type="Proteomes" id="UP000250140">
    <property type="component" value="Unassembled WGS sequence"/>
</dbReference>
<evidence type="ECO:0000256" key="9">
    <source>
        <dbReference type="ARBA" id="ARBA00022723"/>
    </source>
</evidence>
<sequence>MARSESDVSSESSLLDPKADEGWEDVEPEEEENLPVVSLFSSDTFPDAKSMIEDCKQRYNFDFVGAQKQLDLDFYASIKFANYIRSEVKKGNSQPDISSRELFEDEKYLQPVLEDDALLFSLDDLPPVSDHVADSTPHNTEDLAKIANLEETLERLQNTQNQYSEFVKRTLEDTWDEREAGLRSLPQAKQSEMTEHEKGDDSYFKSYSFNDIHKTMLQDTVRTDAYRDFIYGNKHLFKNKTVLDVGCGTGILSMFCARAGAAKVIAVDNSDIVTKAREIVYANKLDNIITVVRGKIEEVTLPVQQVDIIVSEWMGYCLLYEAMLDSVLYARDHYLAPGGLMVPSHCTLRLAPLSNSDFVHEKRDTSFWKDVYGFDMSAMMKSEEYNDANICVERVSPESVPAESSMFLNLPLETIKLEDLQFRKQFTIELSRDIESLDGWLIWFDTFFLANAGGTLPEGGVKAEDWAKSGREGVAFTTGPGGQETHWHMGIMLIKEQDRMKALSKGQMITGSVEYKKLESNGGRALEVGIRWDAKGTPVQGEQVWFCK</sequence>
<comment type="subcellular location">
    <subcellularLocation>
        <location evidence="2">Cytoplasm</location>
        <location evidence="2">Cytosol</location>
    </subcellularLocation>
    <subcellularLocation>
        <location evidence="1">Nucleus</location>
    </subcellularLocation>
</comment>
<evidence type="ECO:0000256" key="11">
    <source>
        <dbReference type="ARBA" id="ARBA00022833"/>
    </source>
</evidence>
<evidence type="ECO:0000256" key="7">
    <source>
        <dbReference type="ARBA" id="ARBA00022679"/>
    </source>
</evidence>
<dbReference type="EMBL" id="KV750877">
    <property type="protein sequence ID" value="OCL02825.1"/>
    <property type="molecule type" value="Genomic_DNA"/>
</dbReference>
<proteinExistence type="predicted"/>
<evidence type="ECO:0000256" key="14">
    <source>
        <dbReference type="ARBA" id="ARBA00049303"/>
    </source>
</evidence>
<keyword evidence="9" id="KW-0479">Metal-binding</keyword>
<dbReference type="GO" id="GO:0005634">
    <property type="term" value="C:nucleus"/>
    <property type="evidence" value="ECO:0007669"/>
    <property type="project" value="UniProtKB-SubCell"/>
</dbReference>
<evidence type="ECO:0000256" key="16">
    <source>
        <dbReference type="SAM" id="Coils"/>
    </source>
</evidence>
<dbReference type="InterPro" id="IPR041698">
    <property type="entry name" value="Methyltransf_25"/>
</dbReference>
<dbReference type="Pfam" id="PF13649">
    <property type="entry name" value="Methyltransf_25"/>
    <property type="match status" value="1"/>
</dbReference>
<feature type="region of interest" description="Disordered" evidence="17">
    <location>
        <begin position="180"/>
        <end position="199"/>
    </location>
</feature>
<keyword evidence="6 15" id="KW-0489">Methyltransferase</keyword>
<organism evidence="21 22">
    <name type="scientific">Glonium stellatum</name>
    <dbReference type="NCBI Taxonomy" id="574774"/>
    <lineage>
        <taxon>Eukaryota</taxon>
        <taxon>Fungi</taxon>
        <taxon>Dikarya</taxon>
        <taxon>Ascomycota</taxon>
        <taxon>Pezizomycotina</taxon>
        <taxon>Dothideomycetes</taxon>
        <taxon>Pleosporomycetidae</taxon>
        <taxon>Gloniales</taxon>
        <taxon>Gloniaceae</taxon>
        <taxon>Glonium</taxon>
    </lineage>
</organism>
<evidence type="ECO:0000256" key="10">
    <source>
        <dbReference type="ARBA" id="ARBA00022771"/>
    </source>
</evidence>
<dbReference type="CDD" id="cd02440">
    <property type="entry name" value="AdoMet_MTases"/>
    <property type="match status" value="1"/>
</dbReference>